<keyword evidence="4" id="KW-1185">Reference proteome</keyword>
<evidence type="ECO:0000313" key="3">
    <source>
        <dbReference type="EMBL" id="CDW97216.1"/>
    </source>
</evidence>
<evidence type="ECO:0000313" key="4">
    <source>
        <dbReference type="Proteomes" id="UP000242770"/>
    </source>
</evidence>
<dbReference type="STRING" id="49012.A0A0F7S4C2"/>
<dbReference type="Proteomes" id="UP000242770">
    <property type="component" value="Unassembled WGS sequence"/>
</dbReference>
<dbReference type="InterPro" id="IPR057688">
    <property type="entry name" value="DUF7928"/>
</dbReference>
<dbReference type="EMBL" id="CCFA01001372">
    <property type="protein sequence ID" value="CDW97216.1"/>
    <property type="molecule type" value="Genomic_DNA"/>
</dbReference>
<evidence type="ECO:0000256" key="1">
    <source>
        <dbReference type="SAM" id="MobiDB-lite"/>
    </source>
</evidence>
<feature type="non-terminal residue" evidence="3">
    <location>
        <position position="202"/>
    </location>
</feature>
<accession>A0A0F7S4C2</accession>
<feature type="region of interest" description="Disordered" evidence="1">
    <location>
        <begin position="1"/>
        <end position="48"/>
    </location>
</feature>
<protein>
    <recommendedName>
        <fullName evidence="2">DUF7928 domain-containing protein</fullName>
    </recommendedName>
</protein>
<feature type="domain" description="DUF7928" evidence="2">
    <location>
        <begin position="60"/>
        <end position="201"/>
    </location>
</feature>
<dbReference type="PANTHER" id="PTHR35408:SF3">
    <property type="entry name" value="GLYCOSYLTRANSFERASE 2-LIKE DOMAIN-CONTAINING PROTEIN"/>
    <property type="match status" value="1"/>
</dbReference>
<sequence>MLGFLRKKQAQEGSSGSDESIPQMVEHQPYGITDAAQSPSSDLSEKAQDDENWIDAHEGYQLMAAHLWKLHKRRNFFSENEDIPSGVALRFAKGQYVVCPADDDRLDNFCRAVIVLNCEAAMTITSPVVTAINTRLAPGTDQIPITPSQHIQVVETMEQLAGTRKAQNACFIRRENTVVIWCDHVEQFSQSARDLEEKMIKF</sequence>
<evidence type="ECO:0000259" key="2">
    <source>
        <dbReference type="Pfam" id="PF25550"/>
    </source>
</evidence>
<feature type="compositionally biased region" description="Polar residues" evidence="1">
    <location>
        <begin position="11"/>
        <end position="20"/>
    </location>
</feature>
<dbReference type="AlphaFoldDB" id="A0A0F7S4C2"/>
<reference evidence="4" key="1">
    <citation type="submission" date="2014-06" db="EMBL/GenBank/DDBJ databases">
        <authorList>
            <person name="Berkman P.J."/>
        </authorList>
    </citation>
    <scope>NUCLEOTIDE SEQUENCE [LARGE SCALE GENOMIC DNA]</scope>
</reference>
<proteinExistence type="predicted"/>
<dbReference type="Pfam" id="PF25550">
    <property type="entry name" value="DUF7928"/>
    <property type="match status" value="1"/>
</dbReference>
<name>A0A0F7S4C2_9BASI</name>
<dbReference type="PANTHER" id="PTHR35408">
    <property type="entry name" value="CHROMOSOME 15, WHOLE GENOME SHOTGUN SEQUENCE"/>
    <property type="match status" value="1"/>
</dbReference>
<organism evidence="3 4">
    <name type="scientific">Sporisorium scitamineum</name>
    <dbReference type="NCBI Taxonomy" id="49012"/>
    <lineage>
        <taxon>Eukaryota</taxon>
        <taxon>Fungi</taxon>
        <taxon>Dikarya</taxon>
        <taxon>Basidiomycota</taxon>
        <taxon>Ustilaginomycotina</taxon>
        <taxon>Ustilaginomycetes</taxon>
        <taxon>Ustilaginales</taxon>
        <taxon>Ustilaginaceae</taxon>
        <taxon>Sporisorium</taxon>
    </lineage>
</organism>
<gene>
    <name evidence="3" type="primary">SSCI25890.1</name>
</gene>